<dbReference type="GO" id="GO:0016853">
    <property type="term" value="F:isomerase activity"/>
    <property type="evidence" value="ECO:0007669"/>
    <property type="project" value="UniProtKB-KW"/>
</dbReference>
<dbReference type="EMBL" id="DQBS01000122">
    <property type="protein sequence ID" value="HCO69950.1"/>
    <property type="molecule type" value="Genomic_DNA"/>
</dbReference>
<evidence type="ECO:0000313" key="6">
    <source>
        <dbReference type="EMBL" id="HCO69950.1"/>
    </source>
</evidence>
<dbReference type="GO" id="GO:0006002">
    <property type="term" value="P:fructose 6-phosphate metabolic process"/>
    <property type="evidence" value="ECO:0007669"/>
    <property type="project" value="TreeGrafter"/>
</dbReference>
<dbReference type="GO" id="GO:0097367">
    <property type="term" value="F:carbohydrate derivative binding"/>
    <property type="evidence" value="ECO:0007669"/>
    <property type="project" value="InterPro"/>
</dbReference>
<dbReference type="Proteomes" id="UP000054260">
    <property type="component" value="Unassembled WGS sequence"/>
</dbReference>
<dbReference type="PATRIC" id="fig|1236046.5.peg.1554"/>
<dbReference type="GO" id="GO:0004360">
    <property type="term" value="F:glutamine-fructose-6-phosphate transaminase (isomerizing) activity"/>
    <property type="evidence" value="ECO:0007669"/>
    <property type="project" value="UniProtKB-EC"/>
</dbReference>
<evidence type="ECO:0000313" key="7">
    <source>
        <dbReference type="EMBL" id="KUK68527.1"/>
    </source>
</evidence>
<evidence type="ECO:0000313" key="11">
    <source>
        <dbReference type="Proteomes" id="UP000264215"/>
    </source>
</evidence>
<keyword evidence="4" id="KW-0677">Repeat</keyword>
<evidence type="ECO:0000313" key="9">
    <source>
        <dbReference type="Proteomes" id="UP000054260"/>
    </source>
</evidence>
<dbReference type="Pfam" id="PF01380">
    <property type="entry name" value="SIS"/>
    <property type="match status" value="1"/>
</dbReference>
<dbReference type="CDD" id="cd05008">
    <property type="entry name" value="SIS_GlmS_GlmD_1"/>
    <property type="match status" value="1"/>
</dbReference>
<name>A0A101I8K3_9BACT</name>
<gene>
    <name evidence="6" type="ORF">DIT26_05115</name>
    <name evidence="7" type="ORF">XD86_0122</name>
    <name evidence="8" type="ORF">XE02_0407</name>
</gene>
<evidence type="ECO:0000256" key="1">
    <source>
        <dbReference type="ARBA" id="ARBA00001031"/>
    </source>
</evidence>
<dbReference type="SUPFAM" id="SSF53697">
    <property type="entry name" value="SIS domain"/>
    <property type="match status" value="1"/>
</dbReference>
<dbReference type="EC" id="2.6.1.16" evidence="2"/>
<organism evidence="8 10">
    <name type="scientific">Mesotoga infera</name>
    <dbReference type="NCBI Taxonomy" id="1236046"/>
    <lineage>
        <taxon>Bacteria</taxon>
        <taxon>Thermotogati</taxon>
        <taxon>Thermotogota</taxon>
        <taxon>Thermotogae</taxon>
        <taxon>Kosmotogales</taxon>
        <taxon>Kosmotogaceae</taxon>
        <taxon>Mesotoga</taxon>
    </lineage>
</organism>
<dbReference type="Gene3D" id="3.40.50.10490">
    <property type="entry name" value="Glucose-6-phosphate isomerase like protein, domain 1"/>
    <property type="match status" value="2"/>
</dbReference>
<accession>A0A101I8K3</accession>
<dbReference type="GO" id="GO:0006487">
    <property type="term" value="P:protein N-linked glycosylation"/>
    <property type="evidence" value="ECO:0007669"/>
    <property type="project" value="TreeGrafter"/>
</dbReference>
<comment type="caution">
    <text evidence="8">The sequence shown here is derived from an EMBL/GenBank/DDBJ whole genome shotgun (WGS) entry which is preliminary data.</text>
</comment>
<dbReference type="PANTHER" id="PTHR10937">
    <property type="entry name" value="GLUCOSAMINE--FRUCTOSE-6-PHOSPHATE AMINOTRANSFERASE, ISOMERIZING"/>
    <property type="match status" value="1"/>
</dbReference>
<dbReference type="GO" id="GO:0006047">
    <property type="term" value="P:UDP-N-acetylglucosamine metabolic process"/>
    <property type="evidence" value="ECO:0007669"/>
    <property type="project" value="TreeGrafter"/>
</dbReference>
<feature type="domain" description="SIS" evidence="5">
    <location>
        <begin position="24"/>
        <end position="170"/>
    </location>
</feature>
<dbReference type="InterPro" id="IPR035466">
    <property type="entry name" value="GlmS/AgaS_SIS"/>
</dbReference>
<dbReference type="Proteomes" id="UP000264215">
    <property type="component" value="Unassembled WGS sequence"/>
</dbReference>
<evidence type="ECO:0000256" key="2">
    <source>
        <dbReference type="ARBA" id="ARBA00012916"/>
    </source>
</evidence>
<dbReference type="GO" id="GO:0005829">
    <property type="term" value="C:cytosol"/>
    <property type="evidence" value="ECO:0007669"/>
    <property type="project" value="TreeGrafter"/>
</dbReference>
<evidence type="ECO:0000259" key="5">
    <source>
        <dbReference type="PROSITE" id="PS51464"/>
    </source>
</evidence>
<dbReference type="Proteomes" id="UP000055014">
    <property type="component" value="Unassembled WGS sequence"/>
</dbReference>
<comment type="catalytic activity">
    <reaction evidence="1">
        <text>D-fructose 6-phosphate + L-glutamine = D-glucosamine 6-phosphate + L-glutamate</text>
        <dbReference type="Rhea" id="RHEA:13237"/>
        <dbReference type="ChEBI" id="CHEBI:29985"/>
        <dbReference type="ChEBI" id="CHEBI:58359"/>
        <dbReference type="ChEBI" id="CHEBI:58725"/>
        <dbReference type="ChEBI" id="CHEBI:61527"/>
        <dbReference type="EC" id="2.6.1.16"/>
    </reaction>
</comment>
<dbReference type="InterPro" id="IPR001347">
    <property type="entry name" value="SIS_dom"/>
</dbReference>
<keyword evidence="8" id="KW-0413">Isomerase</keyword>
<evidence type="ECO:0000313" key="8">
    <source>
        <dbReference type="EMBL" id="KUK90728.1"/>
    </source>
</evidence>
<dbReference type="AlphaFoldDB" id="A0A101I8K3"/>
<reference evidence="8" key="1">
    <citation type="journal article" date="2015" name="MBio">
        <title>Genome-resolved metagenomic analysis reveals roles for candidate phyla and other microbial community members in biogeochemical transformations in oil reservoirs.</title>
        <authorList>
            <person name="Hu P."/>
            <person name="Tom L."/>
            <person name="Singh A."/>
            <person name="Thomas B.C."/>
            <person name="Baker B.J."/>
            <person name="Piceno Y.M."/>
            <person name="Andersen G.L."/>
            <person name="Banfield J.F."/>
        </authorList>
    </citation>
    <scope>NUCLEOTIDE SEQUENCE [LARGE SCALE GENOMIC DNA]</scope>
    <source>
        <strain evidence="7">46_47</strain>
        <strain evidence="8">46_70</strain>
    </source>
</reference>
<evidence type="ECO:0000256" key="3">
    <source>
        <dbReference type="ARBA" id="ARBA00016090"/>
    </source>
</evidence>
<evidence type="ECO:0000313" key="10">
    <source>
        <dbReference type="Proteomes" id="UP000055014"/>
    </source>
</evidence>
<dbReference type="PANTHER" id="PTHR10937:SF0">
    <property type="entry name" value="GLUTAMINE--FRUCTOSE-6-PHOSPHATE TRANSAMINASE (ISOMERIZING)"/>
    <property type="match status" value="1"/>
</dbReference>
<dbReference type="PROSITE" id="PS51464">
    <property type="entry name" value="SIS"/>
    <property type="match status" value="1"/>
</dbReference>
<sequence length="334" mass="36725">MSKFMMDMLEQPEAVRKLISTSDVLSARAEGLDFDKVLFTGMGASFHAAEVAASFLRSSGIDAVSSEMSEIIAYSSTELIKKYTTIFLISQSGESAELIRFIEDNRALVRRMALITNNGRSSASRNFPDERIFLLNAGNERSMGATKTFVNSIVLMLIIAASKTARQIDFSKLPSRMEEALALDVSWLATLLSEKRERILVARGFGIGVGRMARLMFAEVAKMSLIFYTGAAFRHGPVELLIDRPVVLTLNPTGATHDLMQELHSDISDKCDLITLSNSNNESVETVYISEGLDEVLASIPMMNVLQKTVEEIARKRGFDPGAGVYGTKVTTKE</sequence>
<dbReference type="EMBL" id="LGGW01000022">
    <property type="protein sequence ID" value="KUK90728.1"/>
    <property type="molecule type" value="Genomic_DNA"/>
</dbReference>
<reference evidence="9 10" key="2">
    <citation type="journal article" date="2015" name="MBio">
        <title>Genome-Resolved Metagenomic Analysis Reveals Roles for Candidate Phyla and Other Microbial Community Members in Biogeochemical Transformations in Oil Reservoirs.</title>
        <authorList>
            <person name="Hu P."/>
            <person name="Tom L."/>
            <person name="Singh A."/>
            <person name="Thomas B.C."/>
            <person name="Baker B.J."/>
            <person name="Piceno Y.M."/>
            <person name="Andersen G.L."/>
            <person name="Banfield J.F."/>
        </authorList>
    </citation>
    <scope>NUCLEOTIDE SEQUENCE [LARGE SCALE GENOMIC DNA]</scope>
</reference>
<dbReference type="InterPro" id="IPR046348">
    <property type="entry name" value="SIS_dom_sf"/>
</dbReference>
<dbReference type="EMBL" id="LGGH01000008">
    <property type="protein sequence ID" value="KUK68527.1"/>
    <property type="molecule type" value="Genomic_DNA"/>
</dbReference>
<reference evidence="6 11" key="3">
    <citation type="journal article" date="2018" name="Nat. Biotechnol.">
        <title>A standardized bacterial taxonomy based on genome phylogeny substantially revises the tree of life.</title>
        <authorList>
            <person name="Parks D.H."/>
            <person name="Chuvochina M."/>
            <person name="Waite D.W."/>
            <person name="Rinke C."/>
            <person name="Skarshewski A."/>
            <person name="Chaumeil P.A."/>
            <person name="Hugenholtz P."/>
        </authorList>
    </citation>
    <scope>NUCLEOTIDE SEQUENCE [LARGE SCALE GENOMIC DNA]</scope>
    <source>
        <strain evidence="6">UBA9905</strain>
    </source>
</reference>
<proteinExistence type="predicted"/>
<protein>
    <recommendedName>
        <fullName evidence="3">Glutamine--fructose-6-phosphate aminotransferase [isomerizing]</fullName>
        <ecNumber evidence="2">2.6.1.16</ecNumber>
    </recommendedName>
</protein>
<evidence type="ECO:0000256" key="4">
    <source>
        <dbReference type="ARBA" id="ARBA00022737"/>
    </source>
</evidence>